<name>A0A2P5BDF1_PARAD</name>
<protein>
    <submittedName>
        <fullName evidence="1">Uncharacterized protein</fullName>
    </submittedName>
</protein>
<comment type="caution">
    <text evidence="1">The sequence shown here is derived from an EMBL/GenBank/DDBJ whole genome shotgun (WGS) entry which is preliminary data.</text>
</comment>
<organism evidence="1 2">
    <name type="scientific">Parasponia andersonii</name>
    <name type="common">Sponia andersonii</name>
    <dbReference type="NCBI Taxonomy" id="3476"/>
    <lineage>
        <taxon>Eukaryota</taxon>
        <taxon>Viridiplantae</taxon>
        <taxon>Streptophyta</taxon>
        <taxon>Embryophyta</taxon>
        <taxon>Tracheophyta</taxon>
        <taxon>Spermatophyta</taxon>
        <taxon>Magnoliopsida</taxon>
        <taxon>eudicotyledons</taxon>
        <taxon>Gunneridae</taxon>
        <taxon>Pentapetalae</taxon>
        <taxon>rosids</taxon>
        <taxon>fabids</taxon>
        <taxon>Rosales</taxon>
        <taxon>Cannabaceae</taxon>
        <taxon>Parasponia</taxon>
    </lineage>
</organism>
<proteinExistence type="predicted"/>
<gene>
    <name evidence="1" type="ORF">PanWU01x14_249220</name>
</gene>
<evidence type="ECO:0000313" key="2">
    <source>
        <dbReference type="Proteomes" id="UP000237105"/>
    </source>
</evidence>
<dbReference type="OrthoDB" id="10555163at2759"/>
<evidence type="ECO:0000313" key="1">
    <source>
        <dbReference type="EMBL" id="PON46827.1"/>
    </source>
</evidence>
<reference evidence="2" key="1">
    <citation type="submission" date="2016-06" db="EMBL/GenBank/DDBJ databases">
        <title>Parallel loss of symbiosis genes in relatives of nitrogen-fixing non-legume Parasponia.</title>
        <authorList>
            <person name="Van Velzen R."/>
            <person name="Holmer R."/>
            <person name="Bu F."/>
            <person name="Rutten L."/>
            <person name="Van Zeijl A."/>
            <person name="Liu W."/>
            <person name="Santuari L."/>
            <person name="Cao Q."/>
            <person name="Sharma T."/>
            <person name="Shen D."/>
            <person name="Roswanjaya Y."/>
            <person name="Wardhani T."/>
            <person name="Kalhor M.S."/>
            <person name="Jansen J."/>
            <person name="Van den Hoogen J."/>
            <person name="Gungor B."/>
            <person name="Hartog M."/>
            <person name="Hontelez J."/>
            <person name="Verver J."/>
            <person name="Yang W.-C."/>
            <person name="Schijlen E."/>
            <person name="Repin R."/>
            <person name="Schilthuizen M."/>
            <person name="Schranz E."/>
            <person name="Heidstra R."/>
            <person name="Miyata K."/>
            <person name="Fedorova E."/>
            <person name="Kohlen W."/>
            <person name="Bisseling T."/>
            <person name="Smit S."/>
            <person name="Geurts R."/>
        </authorList>
    </citation>
    <scope>NUCLEOTIDE SEQUENCE [LARGE SCALE GENOMIC DNA]</scope>
    <source>
        <strain evidence="2">cv. WU1-14</strain>
    </source>
</reference>
<dbReference type="Proteomes" id="UP000237105">
    <property type="component" value="Unassembled WGS sequence"/>
</dbReference>
<accession>A0A2P5BDF1</accession>
<feature type="non-terminal residue" evidence="1">
    <location>
        <position position="1"/>
    </location>
</feature>
<sequence>VHIAGLLKDSISKANVKVFGTKIGRLLKVDKRSMGLFFANKYVQAKVEVQLRAESGITSCFSAKDLALKENMEESIAPVEMEELALSSETVVSKIFSVTMRVI</sequence>
<dbReference type="AlphaFoldDB" id="A0A2P5BDF1"/>
<dbReference type="EMBL" id="JXTB01000305">
    <property type="protein sequence ID" value="PON46827.1"/>
    <property type="molecule type" value="Genomic_DNA"/>
</dbReference>
<keyword evidence="2" id="KW-1185">Reference proteome</keyword>